<organism evidence="1 2">
    <name type="scientific">Candidatus Korarchaeum cryptofilum</name>
    <dbReference type="NCBI Taxonomy" id="498846"/>
    <lineage>
        <taxon>Archaea</taxon>
        <taxon>Thermoproteota</taxon>
        <taxon>Candidatus Korarchaeia</taxon>
        <taxon>Candidatus Korarchaeales</taxon>
        <taxon>Candidatus Korarchaeaceae</taxon>
        <taxon>Candidatus Korarchaeum</taxon>
    </lineage>
</organism>
<proteinExistence type="predicted"/>
<name>A0A429G121_9CREN</name>
<reference evidence="1 2" key="1">
    <citation type="submission" date="2018-10" db="EMBL/GenBank/DDBJ databases">
        <title>Co-occurring genomic capacity for anaerobic methane metabolism and dissimilatory sulfite reduction discovered in the Korarchaeota.</title>
        <authorList>
            <person name="Mckay L.J."/>
            <person name="Dlakic M."/>
            <person name="Fields M.W."/>
            <person name="Delmont T.O."/>
            <person name="Eren A.M."/>
            <person name="Jay Z.J."/>
            <person name="Klingelsmith K.B."/>
            <person name="Rusch D.B."/>
            <person name="Inskeep W.P."/>
        </authorList>
    </citation>
    <scope>NUCLEOTIDE SEQUENCE [LARGE SCALE GENOMIC DNA]</scope>
    <source>
        <strain evidence="1 2">WS</strain>
    </source>
</reference>
<evidence type="ECO:0000313" key="1">
    <source>
        <dbReference type="EMBL" id="RSN67504.1"/>
    </source>
</evidence>
<dbReference type="Proteomes" id="UP000278149">
    <property type="component" value="Unassembled WGS sequence"/>
</dbReference>
<comment type="caution">
    <text evidence="1">The sequence shown here is derived from an EMBL/GenBank/DDBJ whole genome shotgun (WGS) entry which is preliminary data.</text>
</comment>
<sequence length="87" mass="10304">MSQWLRGESIGEILAKLNDPQEDSPEEIVDAVRANPRRAQGREDLWRYWRGSLELKSIQYSLFIEGFRKALEDDMDHMICYLYSPLR</sequence>
<dbReference type="EMBL" id="RCOR01000043">
    <property type="protein sequence ID" value="RSN67504.1"/>
    <property type="molecule type" value="Genomic_DNA"/>
</dbReference>
<evidence type="ECO:0000313" key="2">
    <source>
        <dbReference type="Proteomes" id="UP000278149"/>
    </source>
</evidence>
<gene>
    <name evidence="1" type="ORF">D9Q81_08495</name>
</gene>
<accession>A0A429G121</accession>
<dbReference type="AlphaFoldDB" id="A0A429G121"/>
<protein>
    <submittedName>
        <fullName evidence="1">Uncharacterized protein</fullName>
    </submittedName>
</protein>